<reference evidence="2 3" key="1">
    <citation type="submission" date="2017-08" db="EMBL/GenBank/DDBJ databases">
        <title>Infants hospitalized years apart are colonized by the same room-sourced microbial strains.</title>
        <authorList>
            <person name="Brooks B."/>
            <person name="Olm M.R."/>
            <person name="Firek B.A."/>
            <person name="Baker R."/>
            <person name="Thomas B.C."/>
            <person name="Morowitz M.J."/>
            <person name="Banfield J.F."/>
        </authorList>
    </citation>
    <scope>NUCLEOTIDE SEQUENCE [LARGE SCALE GENOMIC DNA]</scope>
    <source>
        <strain evidence="2">S2_003_000_R1_3</strain>
    </source>
</reference>
<accession>A0A2W5SM99</accession>
<dbReference type="EMBL" id="QFRA01000023">
    <property type="protein sequence ID" value="PZR04052.1"/>
    <property type="molecule type" value="Genomic_DNA"/>
</dbReference>
<evidence type="ECO:0000259" key="1">
    <source>
        <dbReference type="PROSITE" id="PS51819"/>
    </source>
</evidence>
<feature type="domain" description="VOC" evidence="1">
    <location>
        <begin position="12"/>
        <end position="138"/>
    </location>
</feature>
<name>A0A2W5SM99_9CORY</name>
<protein>
    <submittedName>
        <fullName evidence="2">Glyoxalase</fullName>
    </submittedName>
</protein>
<organism evidence="2 3">
    <name type="scientific">Corynebacterium kroppenstedtii</name>
    <dbReference type="NCBI Taxonomy" id="161879"/>
    <lineage>
        <taxon>Bacteria</taxon>
        <taxon>Bacillati</taxon>
        <taxon>Actinomycetota</taxon>
        <taxon>Actinomycetes</taxon>
        <taxon>Mycobacteriales</taxon>
        <taxon>Corynebacteriaceae</taxon>
        <taxon>Corynebacterium</taxon>
    </lineage>
</organism>
<dbReference type="PROSITE" id="PS51819">
    <property type="entry name" value="VOC"/>
    <property type="match status" value="1"/>
</dbReference>
<proteinExistence type="predicted"/>
<evidence type="ECO:0000313" key="3">
    <source>
        <dbReference type="Proteomes" id="UP000249432"/>
    </source>
</evidence>
<dbReference type="SUPFAM" id="SSF54593">
    <property type="entry name" value="Glyoxalase/Bleomycin resistance protein/Dihydroxybiphenyl dioxygenase"/>
    <property type="match status" value="1"/>
</dbReference>
<sequence length="157" mass="17439">MSMSPDREIYPMPMFATFAVEDFGRSERFYQAAGFITLARVPGSDPGGEPAVIHLRRLRHQDILLVRTAAGSARPNPDVSFVSIAVHGEDIEALRQSLVARAEDSPLVSISDVEDTPWFTRDLHAIDPDGHHVVFTQQRTQDFGDAAEWAETFDMNG</sequence>
<comment type="caution">
    <text evidence="2">The sequence shown here is derived from an EMBL/GenBank/DDBJ whole genome shotgun (WGS) entry which is preliminary data.</text>
</comment>
<gene>
    <name evidence="2" type="ORF">DI525_08245</name>
</gene>
<dbReference type="InterPro" id="IPR029068">
    <property type="entry name" value="Glyas_Bleomycin-R_OHBP_Dase"/>
</dbReference>
<evidence type="ECO:0000313" key="2">
    <source>
        <dbReference type="EMBL" id="PZR04052.1"/>
    </source>
</evidence>
<dbReference type="InterPro" id="IPR037523">
    <property type="entry name" value="VOC_core"/>
</dbReference>
<dbReference type="RefSeq" id="WP_303735247.1">
    <property type="nucleotide sequence ID" value="NZ_CAKZHK010000010.1"/>
</dbReference>
<dbReference type="Proteomes" id="UP000249432">
    <property type="component" value="Unassembled WGS sequence"/>
</dbReference>
<dbReference type="Gene3D" id="3.10.180.10">
    <property type="entry name" value="2,3-Dihydroxybiphenyl 1,2-Dioxygenase, domain 1"/>
    <property type="match status" value="1"/>
</dbReference>
<dbReference type="AlphaFoldDB" id="A0A2W5SM99"/>